<keyword evidence="2" id="KW-1133">Transmembrane helix</keyword>
<feature type="region of interest" description="Disordered" evidence="1">
    <location>
        <begin position="1"/>
        <end position="47"/>
    </location>
</feature>
<evidence type="ECO:0000313" key="4">
    <source>
        <dbReference type="Proteomes" id="UP000181941"/>
    </source>
</evidence>
<feature type="transmembrane region" description="Helical" evidence="2">
    <location>
        <begin position="49"/>
        <end position="68"/>
    </location>
</feature>
<keyword evidence="2" id="KW-0812">Transmembrane</keyword>
<accession>A0A1J4U4I6</accession>
<gene>
    <name evidence="3" type="ORF">AUJ23_03005</name>
</gene>
<proteinExistence type="predicted"/>
<dbReference type="STRING" id="1805238.AUJ23_03005"/>
<evidence type="ECO:0000256" key="1">
    <source>
        <dbReference type="SAM" id="MobiDB-lite"/>
    </source>
</evidence>
<dbReference type="Proteomes" id="UP000181941">
    <property type="component" value="Unassembled WGS sequence"/>
</dbReference>
<dbReference type="EMBL" id="MNVC01000033">
    <property type="protein sequence ID" value="OIO18824.1"/>
    <property type="molecule type" value="Genomic_DNA"/>
</dbReference>
<reference evidence="3 4" key="1">
    <citation type="journal article" date="2016" name="Environ. Microbiol.">
        <title>Genomic resolution of a cold subsurface aquifer community provides metabolic insights for novel microbes adapted to high CO concentrations.</title>
        <authorList>
            <person name="Probst A.J."/>
            <person name="Castelle C.J."/>
            <person name="Singh A."/>
            <person name="Brown C.T."/>
            <person name="Anantharaman K."/>
            <person name="Sharon I."/>
            <person name="Hug L.A."/>
            <person name="Burstein D."/>
            <person name="Emerson J.B."/>
            <person name="Thomas B.C."/>
            <person name="Banfield J.F."/>
        </authorList>
    </citation>
    <scope>NUCLEOTIDE SEQUENCE [LARGE SCALE GENOMIC DNA]</scope>
    <source>
        <strain evidence="3">CG1_02_32_51</strain>
    </source>
</reference>
<name>A0A1J4U4I6_9BACT</name>
<keyword evidence="2" id="KW-0472">Membrane</keyword>
<organism evidence="3 4">
    <name type="scientific">Candidatus Magasanikbacteria bacterium CG1_02_32_51</name>
    <dbReference type="NCBI Taxonomy" id="1805238"/>
    <lineage>
        <taxon>Bacteria</taxon>
        <taxon>Candidatus Magasanikiibacteriota</taxon>
    </lineage>
</organism>
<comment type="caution">
    <text evidence="3">The sequence shown here is derived from an EMBL/GenBank/DDBJ whole genome shotgun (WGS) entry which is preliminary data.</text>
</comment>
<feature type="compositionally biased region" description="Basic and acidic residues" evidence="1">
    <location>
        <begin position="1"/>
        <end position="27"/>
    </location>
</feature>
<dbReference type="AlphaFoldDB" id="A0A1J4U4I6"/>
<protein>
    <submittedName>
        <fullName evidence="3">Uncharacterized protein</fullName>
    </submittedName>
</protein>
<evidence type="ECO:0000313" key="3">
    <source>
        <dbReference type="EMBL" id="OIO18824.1"/>
    </source>
</evidence>
<evidence type="ECO:0000256" key="2">
    <source>
        <dbReference type="SAM" id="Phobius"/>
    </source>
</evidence>
<sequence length="115" mass="12435">MKIQDKDCCSKKSYNSEKENETHKEENLLDTPGNSKTEKEVKEKPKKNLSLGSSTITVVLTILVLLSLSQTVQTVSLFKAVQKDNFAIQGDNSIDANTAITTGNSSALPDMVGGC</sequence>